<dbReference type="EMBL" id="CAMXCT010000727">
    <property type="protein sequence ID" value="CAI3982573.1"/>
    <property type="molecule type" value="Genomic_DNA"/>
</dbReference>
<accession>A0A9P1C0D8</accession>
<dbReference type="InterPro" id="IPR011009">
    <property type="entry name" value="Kinase-like_dom_sf"/>
</dbReference>
<dbReference type="EMBL" id="CAMXCT030000727">
    <property type="protein sequence ID" value="CAL4769885.1"/>
    <property type="molecule type" value="Genomic_DNA"/>
</dbReference>
<dbReference type="EMBL" id="CAMXCT020000727">
    <property type="protein sequence ID" value="CAL1135948.1"/>
    <property type="molecule type" value="Genomic_DNA"/>
</dbReference>
<dbReference type="Proteomes" id="UP001152797">
    <property type="component" value="Unassembled WGS sequence"/>
</dbReference>
<protein>
    <submittedName>
        <fullName evidence="3">Aminoglycoside phosphotransferase domain-containing protein</fullName>
    </submittedName>
</protein>
<proteinExistence type="predicted"/>
<feature type="region of interest" description="Disordered" evidence="1">
    <location>
        <begin position="80"/>
        <end position="117"/>
    </location>
</feature>
<dbReference type="OrthoDB" id="443877at2759"/>
<reference evidence="2" key="1">
    <citation type="submission" date="2022-10" db="EMBL/GenBank/DDBJ databases">
        <authorList>
            <person name="Chen Y."/>
            <person name="Dougan E. K."/>
            <person name="Chan C."/>
            <person name="Rhodes N."/>
            <person name="Thang M."/>
        </authorList>
    </citation>
    <scope>NUCLEOTIDE SEQUENCE</scope>
</reference>
<organism evidence="2">
    <name type="scientific">Cladocopium goreaui</name>
    <dbReference type="NCBI Taxonomy" id="2562237"/>
    <lineage>
        <taxon>Eukaryota</taxon>
        <taxon>Sar</taxon>
        <taxon>Alveolata</taxon>
        <taxon>Dinophyceae</taxon>
        <taxon>Suessiales</taxon>
        <taxon>Symbiodiniaceae</taxon>
        <taxon>Cladocopium</taxon>
    </lineage>
</organism>
<keyword evidence="4" id="KW-1185">Reference proteome</keyword>
<dbReference type="AlphaFoldDB" id="A0A9P1C0D8"/>
<evidence type="ECO:0000313" key="3">
    <source>
        <dbReference type="EMBL" id="CAL4769885.1"/>
    </source>
</evidence>
<evidence type="ECO:0000256" key="1">
    <source>
        <dbReference type="SAM" id="MobiDB-lite"/>
    </source>
</evidence>
<name>A0A9P1C0D8_9DINO</name>
<evidence type="ECO:0000313" key="2">
    <source>
        <dbReference type="EMBL" id="CAI3982573.1"/>
    </source>
</evidence>
<sequence>MPPAVRWEIVGGSDKGGILVREDASTKSAELGRLSTGALVEQLHLKGDRLQYKLLTGEGPSEGWVSVQLSGKPLAVPCRDGEAAAQVPSNGHTNGTNGSNGSNGTHGTAQTLEAEAARRKQWATWSPLSDGAWATFPRFGDGGRPTNMSAFKKVVGEQAKGEFWGLEMPLTPQQLKDMGPQWLTRALHKSKALPLDNAVVGFTEFVVKAANTTESTASEEASWGGAGIKILLAVKYKRDPQGDEPGKEMFVKMPHEFTGKNERFKVSVTLNGDWAETMFYNLLSGKLPVRTPRIYYADMNRRTTNFIWIMERVPYGSDWKKPLAVMDFLPPAGKYRDWAIPCAEDMYYAHCRCLARFAGWYYHTAKFTTQVDECFDSPDVFRVQMMLHKKMAPLNLKQRDEFFMQCLSDPNLQPFVSQQIPADAAASFIKIAEEFATKSAPQCFPPKFMEKSRFQKAMSEAYEMSKYIQEISFYQMLIPEYRSLAHPNAQIDNAMFWKNESGVLECGLIDWGGASFAPVSFTLAGSWIGAEPGFLLEHEQKLLRFFADEYREVTNVELDFEQLYQNFKLCQAAGIAGCCANVQWCMRLLEKSKWKEIPNRFDKRIDDTFLLRCYFVQLEFILALLQERSPYRAFKDFVKRVGLKAKP</sequence>
<feature type="compositionally biased region" description="Low complexity" evidence="1">
    <location>
        <begin position="89"/>
        <end position="108"/>
    </location>
</feature>
<dbReference type="SUPFAM" id="SSF56112">
    <property type="entry name" value="Protein kinase-like (PK-like)"/>
    <property type="match status" value="1"/>
</dbReference>
<comment type="caution">
    <text evidence="2">The sequence shown here is derived from an EMBL/GenBank/DDBJ whole genome shotgun (WGS) entry which is preliminary data.</text>
</comment>
<evidence type="ECO:0000313" key="4">
    <source>
        <dbReference type="Proteomes" id="UP001152797"/>
    </source>
</evidence>
<reference evidence="3 4" key="2">
    <citation type="submission" date="2024-05" db="EMBL/GenBank/DDBJ databases">
        <authorList>
            <person name="Chen Y."/>
            <person name="Shah S."/>
            <person name="Dougan E. K."/>
            <person name="Thang M."/>
            <person name="Chan C."/>
        </authorList>
    </citation>
    <scope>NUCLEOTIDE SEQUENCE [LARGE SCALE GENOMIC DNA]</scope>
</reference>
<gene>
    <name evidence="2" type="ORF">C1SCF055_LOCUS10252</name>
</gene>